<evidence type="ECO:0000313" key="17">
    <source>
        <dbReference type="Proteomes" id="UP000255233"/>
    </source>
</evidence>
<keyword evidence="7 9" id="KW-0464">Manganese</keyword>
<evidence type="ECO:0000256" key="7">
    <source>
        <dbReference type="ARBA" id="ARBA00023211"/>
    </source>
</evidence>
<feature type="binding site" evidence="9 13">
    <location>
        <position position="43"/>
    </location>
    <ligand>
        <name>Mn(2+)</name>
        <dbReference type="ChEBI" id="CHEBI:29035"/>
        <label>2</label>
    </ligand>
</feature>
<dbReference type="GO" id="GO:0005829">
    <property type="term" value="C:cytosol"/>
    <property type="evidence" value="ECO:0007669"/>
    <property type="project" value="TreeGrafter"/>
</dbReference>
<evidence type="ECO:0000256" key="4">
    <source>
        <dbReference type="ARBA" id="ARBA00008819"/>
    </source>
</evidence>
<dbReference type="PIRSF" id="PIRSF001492">
    <property type="entry name" value="IPGAM"/>
    <property type="match status" value="1"/>
</dbReference>
<feature type="binding site" evidence="9 13">
    <location>
        <position position="431"/>
    </location>
    <ligand>
        <name>Mn(2+)</name>
        <dbReference type="ChEBI" id="CHEBI:29035"/>
        <label>1</label>
    </ligand>
</feature>
<gene>
    <name evidence="9 16" type="primary">gpmI</name>
    <name evidence="16" type="ORF">NCTC11190_02030</name>
</gene>
<evidence type="ECO:0000259" key="15">
    <source>
        <dbReference type="Pfam" id="PF06415"/>
    </source>
</evidence>
<evidence type="ECO:0000256" key="2">
    <source>
        <dbReference type="ARBA" id="ARBA00002315"/>
    </source>
</evidence>
<comment type="catalytic activity">
    <reaction evidence="1 9">
        <text>(2R)-2-phosphoglycerate = (2R)-3-phosphoglycerate</text>
        <dbReference type="Rhea" id="RHEA:15901"/>
        <dbReference type="ChEBI" id="CHEBI:58272"/>
        <dbReference type="ChEBI" id="CHEBI:58289"/>
        <dbReference type="EC" id="5.4.2.12"/>
    </reaction>
</comment>
<comment type="pathway">
    <text evidence="3 9">Carbohydrate degradation; glycolysis; pyruvate from D-glyceraldehyde 3-phosphate: step 3/5.</text>
</comment>
<evidence type="ECO:0000256" key="13">
    <source>
        <dbReference type="PIRSR" id="PIRSR001492-3"/>
    </source>
</evidence>
<dbReference type="CDD" id="cd16010">
    <property type="entry name" value="iPGM"/>
    <property type="match status" value="1"/>
</dbReference>
<dbReference type="Pfam" id="PF06415">
    <property type="entry name" value="iPGM_N"/>
    <property type="match status" value="1"/>
</dbReference>
<feature type="binding site" evidence="9 12">
    <location>
        <position position="215"/>
    </location>
    <ligand>
        <name>substrate</name>
    </ligand>
</feature>
<feature type="active site" description="Phosphoserine intermediate" evidence="9 11">
    <location>
        <position position="93"/>
    </location>
</feature>
<feature type="binding site" evidence="9 12">
    <location>
        <begin position="291"/>
        <end position="294"/>
    </location>
    <ligand>
        <name>substrate</name>
    </ligand>
</feature>
<feature type="binding site" evidence="9 12">
    <location>
        <position position="364"/>
    </location>
    <ligand>
        <name>substrate</name>
    </ligand>
</feature>
<evidence type="ECO:0000256" key="5">
    <source>
        <dbReference type="ARBA" id="ARBA00022723"/>
    </source>
</evidence>
<reference evidence="16 17" key="1">
    <citation type="submission" date="2018-06" db="EMBL/GenBank/DDBJ databases">
        <authorList>
            <consortium name="Pathogen Informatics"/>
            <person name="Doyle S."/>
        </authorList>
    </citation>
    <scope>NUCLEOTIDE SEQUENCE [LARGE SCALE GENOMIC DNA]</scope>
    <source>
        <strain evidence="16 17">NCTC11190</strain>
    </source>
</reference>
<dbReference type="STRING" id="880526.GCA_000427365_01788"/>
<dbReference type="InterPro" id="IPR006124">
    <property type="entry name" value="Metalloenzyme"/>
</dbReference>
<feature type="binding site" evidence="9 13">
    <location>
        <position position="490"/>
    </location>
    <ligand>
        <name>Mn(2+)</name>
        <dbReference type="ChEBI" id="CHEBI:29035"/>
        <label>1</label>
    </ligand>
</feature>
<comment type="cofactor">
    <cofactor evidence="9">
        <name>Mn(2+)</name>
        <dbReference type="ChEBI" id="CHEBI:29035"/>
    </cofactor>
    <text evidence="9">Binds 2 manganese ions per subunit.</text>
</comment>
<dbReference type="GO" id="GO:0006096">
    <property type="term" value="P:glycolytic process"/>
    <property type="evidence" value="ECO:0007669"/>
    <property type="project" value="UniProtKB-UniRule"/>
</dbReference>
<dbReference type="NCBIfam" id="TIGR01307">
    <property type="entry name" value="pgm_bpd_ind"/>
    <property type="match status" value="1"/>
</dbReference>
<evidence type="ECO:0000256" key="9">
    <source>
        <dbReference type="HAMAP-Rule" id="MF_01038"/>
    </source>
</evidence>
<organism evidence="16 17">
    <name type="scientific">Rikenella microfusus</name>
    <dbReference type="NCBI Taxonomy" id="28139"/>
    <lineage>
        <taxon>Bacteria</taxon>
        <taxon>Pseudomonadati</taxon>
        <taxon>Bacteroidota</taxon>
        <taxon>Bacteroidia</taxon>
        <taxon>Bacteroidales</taxon>
        <taxon>Rikenellaceae</taxon>
        <taxon>Rikenella</taxon>
    </lineage>
</organism>
<comment type="function">
    <text evidence="2 9">Catalyzes the interconversion of 2-phosphoglycerate and 3-phosphoglycerate.</text>
</comment>
<feature type="binding site" evidence="9 12">
    <location>
        <position position="154"/>
    </location>
    <ligand>
        <name>substrate</name>
    </ligand>
</feature>
<dbReference type="FunFam" id="3.40.1450.10:FF:000002">
    <property type="entry name" value="2,3-bisphosphoglycerate-independent phosphoglycerate mutase"/>
    <property type="match status" value="1"/>
</dbReference>
<dbReference type="SUPFAM" id="SSF64158">
    <property type="entry name" value="2,3-Bisphosphoglycerate-independent phosphoglycerate mutase, substrate-binding domain"/>
    <property type="match status" value="1"/>
</dbReference>
<feature type="binding site" evidence="9 13">
    <location>
        <position position="93"/>
    </location>
    <ligand>
        <name>Mn(2+)</name>
        <dbReference type="ChEBI" id="CHEBI:29035"/>
        <label>2</label>
    </ligand>
</feature>
<dbReference type="Proteomes" id="UP000255233">
    <property type="component" value="Unassembled WGS sequence"/>
</dbReference>
<dbReference type="GO" id="GO:0006007">
    <property type="term" value="P:glucose catabolic process"/>
    <property type="evidence" value="ECO:0007669"/>
    <property type="project" value="InterPro"/>
</dbReference>
<protein>
    <recommendedName>
        <fullName evidence="9 10">2,3-bisphosphoglycerate-independent phosphoglycerate mutase</fullName>
        <shortName evidence="9">BPG-independent PGAM</shortName>
        <shortName evidence="9">Phosphoglyceromutase</shortName>
        <shortName evidence="9">iPGM</shortName>
        <ecNumber evidence="9 10">5.4.2.12</ecNumber>
    </recommendedName>
</protein>
<dbReference type="Pfam" id="PF01676">
    <property type="entry name" value="Metalloenzyme"/>
    <property type="match status" value="1"/>
</dbReference>
<dbReference type="GO" id="GO:0030145">
    <property type="term" value="F:manganese ion binding"/>
    <property type="evidence" value="ECO:0007669"/>
    <property type="project" value="UniProtKB-UniRule"/>
</dbReference>
<dbReference type="InterPro" id="IPR011258">
    <property type="entry name" value="BPG-indep_PGM_N"/>
</dbReference>
<dbReference type="Gene3D" id="3.40.1450.10">
    <property type="entry name" value="BPG-independent phosphoglycerate mutase, domain B"/>
    <property type="match status" value="1"/>
</dbReference>
<dbReference type="GO" id="GO:0004619">
    <property type="term" value="F:phosphoglycerate mutase activity"/>
    <property type="evidence" value="ECO:0007669"/>
    <property type="project" value="UniProtKB-UniRule"/>
</dbReference>
<feature type="binding site" evidence="9 13">
    <location>
        <position position="435"/>
    </location>
    <ligand>
        <name>Mn(2+)</name>
        <dbReference type="ChEBI" id="CHEBI:29035"/>
        <label>1</label>
    </ligand>
</feature>
<feature type="domain" description="Metalloenzyme" evidence="14">
    <location>
        <begin position="36"/>
        <end position="526"/>
    </location>
</feature>
<evidence type="ECO:0000256" key="6">
    <source>
        <dbReference type="ARBA" id="ARBA00023152"/>
    </source>
</evidence>
<keyword evidence="17" id="KW-1185">Reference proteome</keyword>
<evidence type="ECO:0000256" key="8">
    <source>
        <dbReference type="ARBA" id="ARBA00023235"/>
    </source>
</evidence>
<feature type="binding site" evidence="9 13">
    <location>
        <position position="472"/>
    </location>
    <ligand>
        <name>Mn(2+)</name>
        <dbReference type="ChEBI" id="CHEBI:29035"/>
        <label>2</label>
    </ligand>
</feature>
<name>A0A379MVC5_9BACT</name>
<feature type="binding site" evidence="9 12">
    <location>
        <begin position="184"/>
        <end position="185"/>
    </location>
    <ligand>
        <name>substrate</name>
    </ligand>
</feature>
<dbReference type="EMBL" id="UGVL01000001">
    <property type="protein sequence ID" value="SUE34797.1"/>
    <property type="molecule type" value="Genomic_DNA"/>
</dbReference>
<dbReference type="PANTHER" id="PTHR31637:SF0">
    <property type="entry name" value="2,3-BISPHOSPHOGLYCERATE-INDEPENDENT PHOSPHOGLYCERATE MUTASE"/>
    <property type="match status" value="1"/>
</dbReference>
<dbReference type="InterPro" id="IPR017850">
    <property type="entry name" value="Alkaline_phosphatase_core_sf"/>
</dbReference>
<evidence type="ECO:0000256" key="12">
    <source>
        <dbReference type="PIRSR" id="PIRSR001492-2"/>
    </source>
</evidence>
<dbReference type="UniPathway" id="UPA00109">
    <property type="reaction ID" value="UER00186"/>
</dbReference>
<proteinExistence type="inferred from homology"/>
<evidence type="ECO:0000256" key="3">
    <source>
        <dbReference type="ARBA" id="ARBA00004798"/>
    </source>
</evidence>
<accession>A0A379MVC5</accession>
<dbReference type="InterPro" id="IPR005995">
    <property type="entry name" value="Pgm_bpd_ind"/>
</dbReference>
<dbReference type="AlphaFoldDB" id="A0A379MVC5"/>
<evidence type="ECO:0000256" key="11">
    <source>
        <dbReference type="PIRSR" id="PIRSR001492-1"/>
    </source>
</evidence>
<feature type="domain" description="BPG-independent PGAM N-terminal" evidence="15">
    <location>
        <begin position="113"/>
        <end position="326"/>
    </location>
</feature>
<sequence length="537" mass="59149">MHGFCRDKLSLRVCTAKDRKLTSDFYFNHDKTMKNKVLLMILDGWGKGDHTKRDAIYSAHPEFIDSLMAKYPNAELLTSGENVGLPDGQMGNSEVGHQNIGAGRIIYQDLVKINRASKDGSIMKNPEIVAAFEYAQKNGKAVHFMGLVSAGGVHSSLDHLFTLCDIAKHYGIADTYVHAFMDGRDTDPKSGAGYLRELEAHMAQSTGKIASVIGRYYAMDRDKRWERVKKAYDLIVEGTGKKATDAVKAVEESYAEGVTDEFIKPIAITDAAGQPVGLIREGDMVIFFNYRNDRAKELTQVLTQCDMPDQGMHTIPLYYCTMTPYDSSFKGLHILFDKENVENTLGEWISKQGLTQLRIAETEKFAHVTFFFNGGREQPFEGEKRILINSPKVATYDLQPEMSAYLVAEALVKDIKAEAPDFICLNFANGDMVGHTGVYEAIEKAVKAVDACVREVVTAAREAGYTILICADHGNADNAINPDGTPNTAHSLNPVPLIVVSDTIKEVHNGVLADLAPTVLKIMGIEQPAEMTGHALV</sequence>
<comment type="subunit">
    <text evidence="9">Monomer.</text>
</comment>
<dbReference type="PANTHER" id="PTHR31637">
    <property type="entry name" value="2,3-BISPHOSPHOGLYCERATE-INDEPENDENT PHOSPHOGLYCERATE MUTASE"/>
    <property type="match status" value="1"/>
</dbReference>
<keyword evidence="8 9" id="KW-0413">Isomerase</keyword>
<feature type="binding site" evidence="9 13">
    <location>
        <position position="473"/>
    </location>
    <ligand>
        <name>Mn(2+)</name>
        <dbReference type="ChEBI" id="CHEBI:29035"/>
        <label>2</label>
    </ligand>
</feature>
<dbReference type="Gene3D" id="3.40.720.10">
    <property type="entry name" value="Alkaline Phosphatase, subunit A"/>
    <property type="match status" value="1"/>
</dbReference>
<feature type="binding site" evidence="9 12">
    <location>
        <position position="221"/>
    </location>
    <ligand>
        <name>substrate</name>
    </ligand>
</feature>
<evidence type="ECO:0000313" key="16">
    <source>
        <dbReference type="EMBL" id="SUE34797.1"/>
    </source>
</evidence>
<dbReference type="InterPro" id="IPR036646">
    <property type="entry name" value="PGAM_B_sf"/>
</dbReference>
<comment type="similarity">
    <text evidence="4 9">Belongs to the BPG-independent phosphoglycerate mutase family.</text>
</comment>
<evidence type="ECO:0000256" key="10">
    <source>
        <dbReference type="NCBIfam" id="TIGR01307"/>
    </source>
</evidence>
<dbReference type="HAMAP" id="MF_01038">
    <property type="entry name" value="GpmI"/>
    <property type="match status" value="1"/>
</dbReference>
<dbReference type="SUPFAM" id="SSF53649">
    <property type="entry name" value="Alkaline phosphatase-like"/>
    <property type="match status" value="1"/>
</dbReference>
<dbReference type="EC" id="5.4.2.12" evidence="9 10"/>
<evidence type="ECO:0000256" key="1">
    <source>
        <dbReference type="ARBA" id="ARBA00000370"/>
    </source>
</evidence>
<keyword evidence="6 9" id="KW-0324">Glycolysis</keyword>
<evidence type="ECO:0000259" key="14">
    <source>
        <dbReference type="Pfam" id="PF01676"/>
    </source>
</evidence>
<keyword evidence="5 9" id="KW-0479">Metal-binding</keyword>